<name>A0A1H8L174_9PROT</name>
<evidence type="ECO:0000313" key="1">
    <source>
        <dbReference type="EMBL" id="SEN98885.1"/>
    </source>
</evidence>
<protein>
    <recommendedName>
        <fullName evidence="3">DOT1 domain-containing protein</fullName>
    </recommendedName>
</protein>
<dbReference type="RefSeq" id="WP_074747315.1">
    <property type="nucleotide sequence ID" value="NZ_FOCT01000009.1"/>
</dbReference>
<dbReference type="EMBL" id="FOCT01000009">
    <property type="protein sequence ID" value="SEN98885.1"/>
    <property type="molecule type" value="Genomic_DNA"/>
</dbReference>
<dbReference type="Gene3D" id="3.40.50.150">
    <property type="entry name" value="Vaccinia Virus protein VP39"/>
    <property type="match status" value="1"/>
</dbReference>
<gene>
    <name evidence="1" type="ORF">SAMN05216404_109145</name>
</gene>
<sequence>MRVVKRIYSAWSRHSLGTLPQLIAKNFFYYLKELLSGRLFRESEEQKSEFDVAYGTETEKIREIGSLDIASENARYAVRYQPSPQNFVTEIIHALPIDYNQFIFMDFGAGKGRVLLIAAQLPFAAVIGIEFSRELCAVAIDNISKIAPNKRIAGQVECYYNDVTLHPLPGSPLVCYFYNPFDQLIMQAVVERLASSLKDRPREIYIIYIHPEHRAIFDAEAYWDVIDESNHHVIYRSRLDKLLECRQ</sequence>
<dbReference type="Proteomes" id="UP000183898">
    <property type="component" value="Unassembled WGS sequence"/>
</dbReference>
<proteinExistence type="predicted"/>
<evidence type="ECO:0000313" key="2">
    <source>
        <dbReference type="Proteomes" id="UP000183898"/>
    </source>
</evidence>
<dbReference type="AlphaFoldDB" id="A0A1H8L174"/>
<evidence type="ECO:0008006" key="3">
    <source>
        <dbReference type="Google" id="ProtNLM"/>
    </source>
</evidence>
<organism evidence="1 2">
    <name type="scientific">Nitrosospira multiformis</name>
    <dbReference type="NCBI Taxonomy" id="1231"/>
    <lineage>
        <taxon>Bacteria</taxon>
        <taxon>Pseudomonadati</taxon>
        <taxon>Pseudomonadota</taxon>
        <taxon>Betaproteobacteria</taxon>
        <taxon>Nitrosomonadales</taxon>
        <taxon>Nitrosomonadaceae</taxon>
        <taxon>Nitrosospira</taxon>
    </lineage>
</organism>
<accession>A0A1H8L174</accession>
<reference evidence="1 2" key="1">
    <citation type="submission" date="2016-10" db="EMBL/GenBank/DDBJ databases">
        <authorList>
            <person name="de Groot N.N."/>
        </authorList>
    </citation>
    <scope>NUCLEOTIDE SEQUENCE [LARGE SCALE GENOMIC DNA]</scope>
    <source>
        <strain evidence="1 2">Nl18</strain>
    </source>
</reference>
<dbReference type="SUPFAM" id="SSF53335">
    <property type="entry name" value="S-adenosyl-L-methionine-dependent methyltransferases"/>
    <property type="match status" value="1"/>
</dbReference>
<dbReference type="InterPro" id="IPR029063">
    <property type="entry name" value="SAM-dependent_MTases_sf"/>
</dbReference>